<protein>
    <submittedName>
        <fullName evidence="2">Uncharacterized protein</fullName>
    </submittedName>
</protein>
<reference evidence="2" key="1">
    <citation type="submission" date="2023-07" db="EMBL/GenBank/DDBJ databases">
        <title>Black Yeasts Isolated from many extreme environments.</title>
        <authorList>
            <person name="Coleine C."/>
            <person name="Stajich J.E."/>
            <person name="Selbmann L."/>
        </authorList>
    </citation>
    <scope>NUCLEOTIDE SEQUENCE</scope>
    <source>
        <strain evidence="2">CCFEE 5485</strain>
    </source>
</reference>
<name>A0AAE0WRB4_9PEZI</name>
<feature type="compositionally biased region" description="Polar residues" evidence="1">
    <location>
        <begin position="435"/>
        <end position="444"/>
    </location>
</feature>
<feature type="compositionally biased region" description="Low complexity" evidence="1">
    <location>
        <begin position="108"/>
        <end position="118"/>
    </location>
</feature>
<feature type="compositionally biased region" description="Polar residues" evidence="1">
    <location>
        <begin position="85"/>
        <end position="95"/>
    </location>
</feature>
<accession>A0AAE0WRB4</accession>
<feature type="compositionally biased region" description="Basic and acidic residues" evidence="1">
    <location>
        <begin position="461"/>
        <end position="476"/>
    </location>
</feature>
<evidence type="ECO:0000313" key="3">
    <source>
        <dbReference type="Proteomes" id="UP001274830"/>
    </source>
</evidence>
<evidence type="ECO:0000313" key="2">
    <source>
        <dbReference type="EMBL" id="KAK3676218.1"/>
    </source>
</evidence>
<dbReference type="AlphaFoldDB" id="A0AAE0WRB4"/>
<feature type="compositionally biased region" description="Low complexity" evidence="1">
    <location>
        <begin position="341"/>
        <end position="359"/>
    </location>
</feature>
<dbReference type="Proteomes" id="UP001274830">
    <property type="component" value="Unassembled WGS sequence"/>
</dbReference>
<feature type="region of interest" description="Disordered" evidence="1">
    <location>
        <begin position="82"/>
        <end position="123"/>
    </location>
</feature>
<comment type="caution">
    <text evidence="2">The sequence shown here is derived from an EMBL/GenBank/DDBJ whole genome shotgun (WGS) entry which is preliminary data.</text>
</comment>
<feature type="compositionally biased region" description="Acidic residues" evidence="1">
    <location>
        <begin position="407"/>
        <end position="416"/>
    </location>
</feature>
<keyword evidence="3" id="KW-1185">Reference proteome</keyword>
<feature type="compositionally biased region" description="Polar residues" evidence="1">
    <location>
        <begin position="224"/>
        <end position="236"/>
    </location>
</feature>
<feature type="region of interest" description="Disordered" evidence="1">
    <location>
        <begin position="142"/>
        <end position="324"/>
    </location>
</feature>
<gene>
    <name evidence="2" type="ORF">LTR78_003968</name>
</gene>
<feature type="compositionally biased region" description="Acidic residues" evidence="1">
    <location>
        <begin position="381"/>
        <end position="393"/>
    </location>
</feature>
<dbReference type="EMBL" id="JAUTXT010000011">
    <property type="protein sequence ID" value="KAK3676218.1"/>
    <property type="molecule type" value="Genomic_DNA"/>
</dbReference>
<organism evidence="2 3">
    <name type="scientific">Recurvomyces mirabilis</name>
    <dbReference type="NCBI Taxonomy" id="574656"/>
    <lineage>
        <taxon>Eukaryota</taxon>
        <taxon>Fungi</taxon>
        <taxon>Dikarya</taxon>
        <taxon>Ascomycota</taxon>
        <taxon>Pezizomycotina</taxon>
        <taxon>Dothideomycetes</taxon>
        <taxon>Dothideomycetidae</taxon>
        <taxon>Mycosphaerellales</taxon>
        <taxon>Teratosphaeriaceae</taxon>
        <taxon>Recurvomyces</taxon>
    </lineage>
</organism>
<proteinExistence type="predicted"/>
<feature type="region of interest" description="Disordered" evidence="1">
    <location>
        <begin position="341"/>
        <end position="511"/>
    </location>
</feature>
<feature type="compositionally biased region" description="Basic and acidic residues" evidence="1">
    <location>
        <begin position="164"/>
        <end position="173"/>
    </location>
</feature>
<sequence>MAGRAGAVVETRRPSFRKGLRDAEQLLPEEYLDQLEQKRKQLDESIHKYIASKEREYKQFERDLKHRSKTSGAATAVALATGAGNQSQVLEQSEGNGMLSLPKRRTSSESTQSTTTGSPFLAGQQNDAVNVLLSSGGRRVADAQVVDEEEPTERTALAGLQDTRSSEEREKELIGLFTPSYLPAIDHKDETPLELTESAPPDVEPLSEIATGPDATNPVPDASNPASLTRTPSDTAANPKVKRPAHLQLSSRTSSSGSSADGKLASAMKSPSHTAQRPKRKRVSLAVGDSIVAPSDNVPSALHISSTPSHSRTRSPDSDRAAGVPAGISATLDFAKKPLAASTTSLSTSTVGGASTVVSPPHPGAAGTVAATSPTIRNIDPDGDLFDLEDEAETPAHATMDASENALTDEDEESEAEGVSGRIATIPDHNGSALIPTTSPSASGNEKYAYDPEAGIVPEPSDTREPSWSAEQKETIDLDFGPGSSGFAANASQQPAVPGFRRPSVISDPKFRGADYSTEELKAATEEVYGSSYTRPTKGSFTGGSLGESYMAKHAEQMMQLRLEKREQDVR</sequence>
<evidence type="ECO:0000256" key="1">
    <source>
        <dbReference type="SAM" id="MobiDB-lite"/>
    </source>
</evidence>
<feature type="compositionally biased region" description="Low complexity" evidence="1">
    <location>
        <begin position="250"/>
        <end position="259"/>
    </location>
</feature>